<sequence length="185" mass="21531">MPALLLPRGMVTSSHRLIFSSMCLSSPKGLQDLFNDVGGMCCKSLSAARAVDSNSILLSWTPQQQCYRQLMKSLRSAYFHDRSKLFWARHRVLVEFYKYSEETNVESVKQLVAIGLEVAAFIDHHMRMDVERVVKHNETMMALPVEKAKKFRSEYLLAEKQHDSWCKQKIRSMMKRRPPPPYPFF</sequence>
<gene>
    <name evidence="1" type="ORF">TVY486_0401050</name>
</gene>
<name>G0TU07_TRYVY</name>
<accession>G0TU07</accession>
<reference evidence="1" key="1">
    <citation type="journal article" date="2012" name="Proc. Natl. Acad. Sci. U.S.A.">
        <title>Antigenic diversity is generated by distinct evolutionary mechanisms in African trypanosome species.</title>
        <authorList>
            <person name="Jackson A.P."/>
            <person name="Berry A."/>
            <person name="Aslett M."/>
            <person name="Allison H.C."/>
            <person name="Burton P."/>
            <person name="Vavrova-Anderson J."/>
            <person name="Brown R."/>
            <person name="Browne H."/>
            <person name="Corton N."/>
            <person name="Hauser H."/>
            <person name="Gamble J."/>
            <person name="Gilderthorp R."/>
            <person name="Marcello L."/>
            <person name="McQuillan J."/>
            <person name="Otto T.D."/>
            <person name="Quail M.A."/>
            <person name="Sanders M.J."/>
            <person name="van Tonder A."/>
            <person name="Ginger M.L."/>
            <person name="Field M.C."/>
            <person name="Barry J.D."/>
            <person name="Hertz-Fowler C."/>
            <person name="Berriman M."/>
        </authorList>
    </citation>
    <scope>NUCLEOTIDE SEQUENCE</scope>
    <source>
        <strain evidence="1">Y486</strain>
    </source>
</reference>
<proteinExistence type="predicted"/>
<protein>
    <submittedName>
        <fullName evidence="1">Uncharacterized protein</fullName>
    </submittedName>
</protein>
<dbReference type="VEuPathDB" id="TriTrypDB:TvY486_0401050"/>
<organism evidence="1">
    <name type="scientific">Trypanosoma vivax (strain Y486)</name>
    <dbReference type="NCBI Taxonomy" id="1055687"/>
    <lineage>
        <taxon>Eukaryota</taxon>
        <taxon>Discoba</taxon>
        <taxon>Euglenozoa</taxon>
        <taxon>Kinetoplastea</taxon>
        <taxon>Metakinetoplastina</taxon>
        <taxon>Trypanosomatida</taxon>
        <taxon>Trypanosomatidae</taxon>
        <taxon>Trypanosoma</taxon>
        <taxon>Duttonella</taxon>
    </lineage>
</organism>
<dbReference type="EMBL" id="HE573020">
    <property type="protein sequence ID" value="CCC47440.1"/>
    <property type="molecule type" value="Genomic_DNA"/>
</dbReference>
<evidence type="ECO:0000313" key="1">
    <source>
        <dbReference type="EMBL" id="CCC47440.1"/>
    </source>
</evidence>
<dbReference type="AlphaFoldDB" id="G0TU07"/>